<dbReference type="EMBL" id="CM056741">
    <property type="protein sequence ID" value="KAJ8684537.1"/>
    <property type="molecule type" value="Genomic_DNA"/>
</dbReference>
<comment type="caution">
    <text evidence="1">The sequence shown here is derived from an EMBL/GenBank/DDBJ whole genome shotgun (WGS) entry which is preliminary data.</text>
</comment>
<organism evidence="1 2">
    <name type="scientific">Eretmocerus hayati</name>
    <dbReference type="NCBI Taxonomy" id="131215"/>
    <lineage>
        <taxon>Eukaryota</taxon>
        <taxon>Metazoa</taxon>
        <taxon>Ecdysozoa</taxon>
        <taxon>Arthropoda</taxon>
        <taxon>Hexapoda</taxon>
        <taxon>Insecta</taxon>
        <taxon>Pterygota</taxon>
        <taxon>Neoptera</taxon>
        <taxon>Endopterygota</taxon>
        <taxon>Hymenoptera</taxon>
        <taxon>Apocrita</taxon>
        <taxon>Proctotrupomorpha</taxon>
        <taxon>Chalcidoidea</taxon>
        <taxon>Aphelinidae</taxon>
        <taxon>Aphelininae</taxon>
        <taxon>Eretmocerus</taxon>
    </lineage>
</organism>
<accession>A0ACC2PQB1</accession>
<proteinExistence type="predicted"/>
<evidence type="ECO:0000313" key="1">
    <source>
        <dbReference type="EMBL" id="KAJ8684537.1"/>
    </source>
</evidence>
<dbReference type="Proteomes" id="UP001239111">
    <property type="component" value="Chromosome 1"/>
</dbReference>
<gene>
    <name evidence="1" type="ORF">QAD02_020329</name>
</gene>
<keyword evidence="2" id="KW-1185">Reference proteome</keyword>
<protein>
    <submittedName>
        <fullName evidence="1">Uncharacterized protein</fullName>
    </submittedName>
</protein>
<name>A0ACC2PQB1_9HYME</name>
<sequence>MQAHLASWKQWFSDKTRITRGKMMLVPLRLVNLAGQIPKKLHGTARDPHKLSLWKTKKLGLFHLYSGPLVLESIVIEEEYNHFMFLHVVCRILHSRDFLRVFVEYTKMLLNRFVPLCELIYGSEFVPLNPHILSHIYDDVVNMGCPINELNAFFVGYLSELKFSIRSGNKPLAQLCTELVQVLIC</sequence>
<reference evidence="1" key="1">
    <citation type="submission" date="2023-04" db="EMBL/GenBank/DDBJ databases">
        <title>A chromosome-level genome assembly of the parasitoid wasp Eretmocerus hayati.</title>
        <authorList>
            <person name="Zhong Y."/>
            <person name="Liu S."/>
            <person name="Liu Y."/>
        </authorList>
    </citation>
    <scope>NUCLEOTIDE SEQUENCE</scope>
    <source>
        <strain evidence="1">ZJU_SS_LIU_2023</strain>
    </source>
</reference>
<evidence type="ECO:0000313" key="2">
    <source>
        <dbReference type="Proteomes" id="UP001239111"/>
    </source>
</evidence>